<dbReference type="RefSeq" id="WP_378591946.1">
    <property type="nucleotide sequence ID" value="NZ_JBHSKD010000023.1"/>
</dbReference>
<organism evidence="2 3">
    <name type="scientific">Nocardioides taihuensis</name>
    <dbReference type="NCBI Taxonomy" id="1835606"/>
    <lineage>
        <taxon>Bacteria</taxon>
        <taxon>Bacillati</taxon>
        <taxon>Actinomycetota</taxon>
        <taxon>Actinomycetes</taxon>
        <taxon>Propionibacteriales</taxon>
        <taxon>Nocardioidaceae</taxon>
        <taxon>Nocardioides</taxon>
    </lineage>
</organism>
<sequence length="151" mass="16809">MTRAVVLVGVALVADVALTWLDYRPDHLKLLLVVVVVLGSVVVLIDTMVDSEPGWDVEPLRPMTVPGSDHGLSSYVRTIEGHLSAASPDAALRDRLRRLCDERLQRRHGLTRDDPRARDLLGDDLLDDLAGPPQRLSRARIDDHLTRIEEL</sequence>
<dbReference type="EMBL" id="JBHSKD010000023">
    <property type="protein sequence ID" value="MFC5178362.1"/>
    <property type="molecule type" value="Genomic_DNA"/>
</dbReference>
<evidence type="ECO:0000256" key="1">
    <source>
        <dbReference type="SAM" id="Phobius"/>
    </source>
</evidence>
<gene>
    <name evidence="2" type="ORF">ACFPGP_16910</name>
</gene>
<reference evidence="3" key="1">
    <citation type="journal article" date="2019" name="Int. J. Syst. Evol. Microbiol.">
        <title>The Global Catalogue of Microorganisms (GCM) 10K type strain sequencing project: providing services to taxonomists for standard genome sequencing and annotation.</title>
        <authorList>
            <consortium name="The Broad Institute Genomics Platform"/>
            <consortium name="The Broad Institute Genome Sequencing Center for Infectious Disease"/>
            <person name="Wu L."/>
            <person name="Ma J."/>
        </authorList>
    </citation>
    <scope>NUCLEOTIDE SEQUENCE [LARGE SCALE GENOMIC DNA]</scope>
    <source>
        <strain evidence="3">DFY41</strain>
    </source>
</reference>
<protein>
    <submittedName>
        <fullName evidence="2">Uncharacterized protein</fullName>
    </submittedName>
</protein>
<keyword evidence="1" id="KW-0812">Transmembrane</keyword>
<keyword evidence="1" id="KW-0472">Membrane</keyword>
<name>A0ABW0BMM3_9ACTN</name>
<keyword evidence="3" id="KW-1185">Reference proteome</keyword>
<feature type="transmembrane region" description="Helical" evidence="1">
    <location>
        <begin position="29"/>
        <end position="49"/>
    </location>
</feature>
<proteinExistence type="predicted"/>
<dbReference type="Proteomes" id="UP001596087">
    <property type="component" value="Unassembled WGS sequence"/>
</dbReference>
<accession>A0ABW0BMM3</accession>
<evidence type="ECO:0000313" key="2">
    <source>
        <dbReference type="EMBL" id="MFC5178362.1"/>
    </source>
</evidence>
<keyword evidence="1" id="KW-1133">Transmembrane helix</keyword>
<comment type="caution">
    <text evidence="2">The sequence shown here is derived from an EMBL/GenBank/DDBJ whole genome shotgun (WGS) entry which is preliminary data.</text>
</comment>
<evidence type="ECO:0000313" key="3">
    <source>
        <dbReference type="Proteomes" id="UP001596087"/>
    </source>
</evidence>